<dbReference type="InterPro" id="IPR027417">
    <property type="entry name" value="P-loop_NTPase"/>
</dbReference>
<sequence length="956" mass="108910">MSESVLQGAFQLLAKPVQRALIKRGFNQPTDPQEQAIPLILKGKNVLLIAPTATGKTEAALLPVFSMYIEMPIKPPGIKILYITPLRALNRDMLKRFEWWSKELDIKVAVRHGDTDQSERALQAKSPPDLLITTPETLQAILSGKVMRSHLKQVRWVIVDEIHELAEDKRGSQLSLALERLRYIAGRDFQIIGLSATIGSPEVVANFLVGVGRPVEIVKVPVARLMKLRVVYPKPQSEDYELAAKLYTHPEVATRLRLIRSLIEQHRSALLFVNTRAIAEVLASRFKVWDINFPVSVHHGSLSKPSRIAAERGLKEGALKGLVCTSSLELGIDVGHIDLVIQYMSPRQATRLVQRVGRAGHRIGRIAKGVIITADPDDTLEALVICRKALNEELEPIKVPEKPYDVLCHQIVALLMQRRRWNFSQILELYGKAYPYRDLTEDELVKVVSYMHNRYPRLVWASFEDKVLLTPRNRKAVYEYFFDQLSMIPDEKKFLVIDLTSNTPIGVLDEVFVAEYGDPGRKFIFRGSLWKIKEIVGDKIYVAPDSDPTGAIPSWVGEEIPVPYEIAQEVGWIRGFVEDRLLNGEAIDKVVKELTERYPCDVETLREAIKEVVEQVEKKLPVPSDRRVVIERWEDFIIIHAHLGTLANRALARLVADEVADIVGHAVGVQQDPYRIVIHASRSVKPEDVEKIIRSLTSKDLRAEAIKIAERSGLFKRRLVHVARRFGALAKWADISTLSLRRLVEMFKDTVIYEEALKEFLLRDIDVDDLKRFFKAIKDGEVEFATIDSIELSPISRIAMERISRKTEVIPPERLRKILVEAAKARLLNEVRVFVCTDCWGWWKPIRILDLPQFPECLKCGSRRLAALNEDERTVKKICNKRGARLTREEESIVKEAIKQASLIERYGKLAAIALAGRRLRASDVEPILSKFKVESDAFYEKILEAERRALRRSFW</sequence>
<dbReference type="InterPro" id="IPR045628">
    <property type="entry name" value="Lhr_WH_dom"/>
</dbReference>
<comment type="caution">
    <text evidence="12">The sequence shown here is derived from an EMBL/GenBank/DDBJ whole genome shotgun (WGS) entry which is preliminary data.</text>
</comment>
<feature type="domain" description="Helicase ATP-binding" evidence="10">
    <location>
        <begin position="37"/>
        <end position="216"/>
    </location>
</feature>
<evidence type="ECO:0000256" key="1">
    <source>
        <dbReference type="ARBA" id="ARBA00022741"/>
    </source>
</evidence>
<dbReference type="Pfam" id="PF00270">
    <property type="entry name" value="DEAD"/>
    <property type="match status" value="1"/>
</dbReference>
<evidence type="ECO:0000256" key="5">
    <source>
        <dbReference type="ARBA" id="ARBA00022840"/>
    </source>
</evidence>
<dbReference type="GO" id="GO:0004386">
    <property type="term" value="F:helicase activity"/>
    <property type="evidence" value="ECO:0007669"/>
    <property type="project" value="UniProtKB-KW"/>
</dbReference>
<comment type="similarity">
    <text evidence="9">Belongs to the Lhr helicase family. Lhr-Core subfamily.</text>
</comment>
<dbReference type="PANTHER" id="PTHR47962">
    <property type="entry name" value="ATP-DEPENDENT HELICASE LHR-RELATED-RELATED"/>
    <property type="match status" value="1"/>
</dbReference>
<proteinExistence type="inferred from homology"/>
<dbReference type="InterPro" id="IPR011545">
    <property type="entry name" value="DEAD/DEAH_box_helicase_dom"/>
</dbReference>
<dbReference type="GO" id="GO:0006281">
    <property type="term" value="P:DNA repair"/>
    <property type="evidence" value="ECO:0007669"/>
    <property type="project" value="UniProtKB-KW"/>
</dbReference>
<accession>A0A497F0R8</accession>
<dbReference type="InterPro" id="IPR001650">
    <property type="entry name" value="Helicase_C-like"/>
</dbReference>
<organism evidence="12 13">
    <name type="scientific">Thermoproteota archaeon</name>
    <dbReference type="NCBI Taxonomy" id="2056631"/>
    <lineage>
        <taxon>Archaea</taxon>
        <taxon>Thermoproteota</taxon>
    </lineage>
</organism>
<keyword evidence="1" id="KW-0547">Nucleotide-binding</keyword>
<dbReference type="SMART" id="SM00487">
    <property type="entry name" value="DEXDc"/>
    <property type="match status" value="1"/>
</dbReference>
<dbReference type="Pfam" id="PF00271">
    <property type="entry name" value="Helicase_C"/>
    <property type="match status" value="1"/>
</dbReference>
<dbReference type="EMBL" id="QMRA01000092">
    <property type="protein sequence ID" value="RLE52891.1"/>
    <property type="molecule type" value="Genomic_DNA"/>
</dbReference>
<dbReference type="PROSITE" id="PS51192">
    <property type="entry name" value="HELICASE_ATP_BIND_1"/>
    <property type="match status" value="1"/>
</dbReference>
<reference evidence="12 13" key="1">
    <citation type="submission" date="2018-06" db="EMBL/GenBank/DDBJ databases">
        <title>Extensive metabolic versatility and redundancy in microbially diverse, dynamic hydrothermal sediments.</title>
        <authorList>
            <person name="Dombrowski N."/>
            <person name="Teske A."/>
            <person name="Baker B.J."/>
        </authorList>
    </citation>
    <scope>NUCLEOTIDE SEQUENCE [LARGE SCALE GENOMIC DNA]</scope>
    <source>
        <strain evidence="12">B20_G2</strain>
    </source>
</reference>
<dbReference type="GO" id="GO:0003677">
    <property type="term" value="F:DNA binding"/>
    <property type="evidence" value="ECO:0007669"/>
    <property type="project" value="UniProtKB-KW"/>
</dbReference>
<dbReference type="GO" id="GO:0140097">
    <property type="term" value="F:catalytic activity, acting on DNA"/>
    <property type="evidence" value="ECO:0007669"/>
    <property type="project" value="UniProtKB-ARBA"/>
</dbReference>
<dbReference type="PIRSF" id="PIRSF037307">
    <property type="entry name" value="Lhr-like_helic_prd"/>
    <property type="match status" value="1"/>
</dbReference>
<keyword evidence="4 12" id="KW-0347">Helicase</keyword>
<evidence type="ECO:0000256" key="3">
    <source>
        <dbReference type="ARBA" id="ARBA00022801"/>
    </source>
</evidence>
<keyword evidence="3" id="KW-0378">Hydrolase</keyword>
<keyword evidence="7" id="KW-0234">DNA repair</keyword>
<dbReference type="GO" id="GO:0005524">
    <property type="term" value="F:ATP binding"/>
    <property type="evidence" value="ECO:0007669"/>
    <property type="project" value="UniProtKB-KW"/>
</dbReference>
<dbReference type="Pfam" id="PF19306">
    <property type="entry name" value="WHD_Lhr"/>
    <property type="match status" value="1"/>
</dbReference>
<dbReference type="CDD" id="cd17922">
    <property type="entry name" value="DEXHc_LHR-like"/>
    <property type="match status" value="1"/>
</dbReference>
<dbReference type="InterPro" id="IPR017170">
    <property type="entry name" value="Lhr-like"/>
</dbReference>
<evidence type="ECO:0000259" key="10">
    <source>
        <dbReference type="PROSITE" id="PS51192"/>
    </source>
</evidence>
<dbReference type="Pfam" id="PF08494">
    <property type="entry name" value="DEAD_assoc"/>
    <property type="match status" value="1"/>
</dbReference>
<dbReference type="GO" id="GO:0016887">
    <property type="term" value="F:ATP hydrolysis activity"/>
    <property type="evidence" value="ECO:0007669"/>
    <property type="project" value="TreeGrafter"/>
</dbReference>
<dbReference type="Proteomes" id="UP000269499">
    <property type="component" value="Unassembled WGS sequence"/>
</dbReference>
<evidence type="ECO:0000256" key="9">
    <source>
        <dbReference type="ARBA" id="ARBA00093467"/>
    </source>
</evidence>
<keyword evidence="5" id="KW-0067">ATP-binding</keyword>
<evidence type="ECO:0000256" key="4">
    <source>
        <dbReference type="ARBA" id="ARBA00022806"/>
    </source>
</evidence>
<dbReference type="InterPro" id="IPR013701">
    <property type="entry name" value="Lhr-like_DEAD/DEAH_assoc"/>
</dbReference>
<evidence type="ECO:0000256" key="2">
    <source>
        <dbReference type="ARBA" id="ARBA00022763"/>
    </source>
</evidence>
<dbReference type="InterPro" id="IPR052511">
    <property type="entry name" value="ATP-dep_Helicase"/>
</dbReference>
<dbReference type="SUPFAM" id="SSF52540">
    <property type="entry name" value="P-loop containing nucleoside triphosphate hydrolases"/>
    <property type="match status" value="2"/>
</dbReference>
<gene>
    <name evidence="12" type="ORF">DRJ26_04110</name>
</gene>
<feature type="domain" description="Helicase C-terminal" evidence="11">
    <location>
        <begin position="258"/>
        <end position="405"/>
    </location>
</feature>
<evidence type="ECO:0000256" key="6">
    <source>
        <dbReference type="ARBA" id="ARBA00023125"/>
    </source>
</evidence>
<evidence type="ECO:0000313" key="13">
    <source>
        <dbReference type="Proteomes" id="UP000269499"/>
    </source>
</evidence>
<dbReference type="InterPro" id="IPR014001">
    <property type="entry name" value="Helicase_ATP-bd"/>
</dbReference>
<dbReference type="PROSITE" id="PS51194">
    <property type="entry name" value="HELICASE_CTER"/>
    <property type="match status" value="1"/>
</dbReference>
<keyword evidence="6" id="KW-0238">DNA-binding</keyword>
<evidence type="ECO:0000256" key="7">
    <source>
        <dbReference type="ARBA" id="ARBA00023204"/>
    </source>
</evidence>
<evidence type="ECO:0000259" key="11">
    <source>
        <dbReference type="PROSITE" id="PS51194"/>
    </source>
</evidence>
<dbReference type="AlphaFoldDB" id="A0A497F0R8"/>
<name>A0A497F0R8_9CREN</name>
<protein>
    <submittedName>
        <fullName evidence="12">ATP-dependent helicase</fullName>
    </submittedName>
</protein>
<dbReference type="PANTHER" id="PTHR47962:SF5">
    <property type="entry name" value="ATP-DEPENDENT HELICASE LHR-RELATED"/>
    <property type="match status" value="1"/>
</dbReference>
<dbReference type="SMART" id="SM00490">
    <property type="entry name" value="HELICc"/>
    <property type="match status" value="1"/>
</dbReference>
<evidence type="ECO:0000256" key="8">
    <source>
        <dbReference type="ARBA" id="ARBA00023235"/>
    </source>
</evidence>
<dbReference type="Gene3D" id="3.40.50.300">
    <property type="entry name" value="P-loop containing nucleotide triphosphate hydrolases"/>
    <property type="match status" value="2"/>
</dbReference>
<evidence type="ECO:0000313" key="12">
    <source>
        <dbReference type="EMBL" id="RLE52891.1"/>
    </source>
</evidence>
<keyword evidence="8" id="KW-0413">Isomerase</keyword>
<keyword evidence="2" id="KW-0227">DNA damage</keyword>